<evidence type="ECO:0000313" key="14">
    <source>
        <dbReference type="EMBL" id="NYB72609.1"/>
    </source>
</evidence>
<comment type="function">
    <text evidence="12">Required for formation of the rod structure in the basal body of the flagellar apparatus. Together with FliI and FliH, may constitute the export apparatus of flagellin.</text>
</comment>
<dbReference type="Pfam" id="PF01312">
    <property type="entry name" value="Bac_export_2"/>
    <property type="match status" value="1"/>
</dbReference>
<evidence type="ECO:0000256" key="9">
    <source>
        <dbReference type="ARBA" id="ARBA00022989"/>
    </source>
</evidence>
<dbReference type="InterPro" id="IPR029025">
    <property type="entry name" value="T3SS_substrate_exporter_C"/>
</dbReference>
<dbReference type="Gene3D" id="3.40.1690.10">
    <property type="entry name" value="secretion proteins EscU"/>
    <property type="match status" value="1"/>
</dbReference>
<dbReference type="Proteomes" id="UP000611629">
    <property type="component" value="Unassembled WGS sequence"/>
</dbReference>
<keyword evidence="8 12" id="KW-0653">Protein transport</keyword>
<keyword evidence="10 12" id="KW-0472">Membrane</keyword>
<evidence type="ECO:0000256" key="2">
    <source>
        <dbReference type="ARBA" id="ARBA00010690"/>
    </source>
</evidence>
<reference evidence="14" key="1">
    <citation type="submission" date="2020-07" db="EMBL/GenBank/DDBJ databases">
        <title>Genomic analysis of a strain of Sedimentibacter Hydroxybenzoicus DSM7310.</title>
        <authorList>
            <person name="Ma S."/>
        </authorList>
    </citation>
    <scope>NUCLEOTIDE SEQUENCE</scope>
    <source>
        <strain evidence="14">DSM 7310</strain>
    </source>
</reference>
<evidence type="ECO:0000256" key="10">
    <source>
        <dbReference type="ARBA" id="ARBA00023136"/>
    </source>
</evidence>
<feature type="region of interest" description="Disordered" evidence="13">
    <location>
        <begin position="1"/>
        <end position="21"/>
    </location>
</feature>
<keyword evidence="4 12" id="KW-0813">Transport</keyword>
<dbReference type="GO" id="GO:0005886">
    <property type="term" value="C:plasma membrane"/>
    <property type="evidence" value="ECO:0007669"/>
    <property type="project" value="UniProtKB-SubCell"/>
</dbReference>
<dbReference type="PANTHER" id="PTHR30531">
    <property type="entry name" value="FLAGELLAR BIOSYNTHETIC PROTEIN FLHB"/>
    <property type="match status" value="1"/>
</dbReference>
<sequence>MQSENKTEKASPKKRRDERKKGNVFQSKDVVTVGVIAVSFYILKFLTPYIYRNTSYMFNKYISLMSTTNSINDTFVRQMFKDISYTIFSSVGLLMIAVMVTAVVCSGAQTKFLITKENIKFKFSKLNPLSGIKKMFSLRSIVEVAKNIIKITILGALIYNTIIKELLQVPKLASVDIAAGIEFIASTIMSIVKSVIIAFVVISGFDFLYSWWEYEKNIKMTKQEVKDEYKQLEGDPLIKGKIKEKQRAVSMRRMMQQVPQADVVIRNPTHYAVAIKYNIEKDNAPIVLAKGKDTIALKIIDKAQEYKINIVENVPLARALYADSEINREIPLEFYEPVAEILAWVYGLKKKETHTR</sequence>
<keyword evidence="5 12" id="KW-1003">Cell membrane</keyword>
<feature type="compositionally biased region" description="Basic and acidic residues" evidence="13">
    <location>
        <begin position="1"/>
        <end position="11"/>
    </location>
</feature>
<keyword evidence="14" id="KW-0966">Cell projection</keyword>
<evidence type="ECO:0000256" key="13">
    <source>
        <dbReference type="SAM" id="MobiDB-lite"/>
    </source>
</evidence>
<keyword evidence="9 12" id="KW-1133">Transmembrane helix</keyword>
<dbReference type="GO" id="GO:0044780">
    <property type="term" value="P:bacterial-type flagellum assembly"/>
    <property type="evidence" value="ECO:0007669"/>
    <property type="project" value="InterPro"/>
</dbReference>
<dbReference type="Gene3D" id="6.10.250.2080">
    <property type="match status" value="1"/>
</dbReference>
<evidence type="ECO:0000256" key="4">
    <source>
        <dbReference type="ARBA" id="ARBA00022448"/>
    </source>
</evidence>
<comment type="caution">
    <text evidence="14">The sequence shown here is derived from an EMBL/GenBank/DDBJ whole genome shotgun (WGS) entry which is preliminary data.</text>
</comment>
<feature type="transmembrane region" description="Helical" evidence="12">
    <location>
        <begin position="30"/>
        <end position="51"/>
    </location>
</feature>
<protein>
    <recommendedName>
        <fullName evidence="3 12">Flagellar biosynthetic protein FlhB</fullName>
    </recommendedName>
</protein>
<dbReference type="AlphaFoldDB" id="A0A974GUV0"/>
<gene>
    <name evidence="12 14" type="primary">flhB</name>
    <name evidence="14" type="ORF">HZF24_00480</name>
</gene>
<dbReference type="SUPFAM" id="SSF160544">
    <property type="entry name" value="EscU C-terminal domain-like"/>
    <property type="match status" value="1"/>
</dbReference>
<dbReference type="NCBIfam" id="TIGR00328">
    <property type="entry name" value="flhB"/>
    <property type="match status" value="1"/>
</dbReference>
<evidence type="ECO:0000313" key="15">
    <source>
        <dbReference type="Proteomes" id="UP000611629"/>
    </source>
</evidence>
<feature type="transmembrane region" description="Helical" evidence="12">
    <location>
        <begin position="144"/>
        <end position="163"/>
    </location>
</feature>
<keyword evidence="14" id="KW-0282">Flagellum</keyword>
<evidence type="ECO:0000256" key="11">
    <source>
        <dbReference type="ARBA" id="ARBA00023225"/>
    </source>
</evidence>
<keyword evidence="6 12" id="KW-0812">Transmembrane</keyword>
<evidence type="ECO:0000256" key="8">
    <source>
        <dbReference type="ARBA" id="ARBA00022927"/>
    </source>
</evidence>
<feature type="transmembrane region" description="Helical" evidence="12">
    <location>
        <begin position="83"/>
        <end position="105"/>
    </location>
</feature>
<dbReference type="GO" id="GO:0009306">
    <property type="term" value="P:protein secretion"/>
    <property type="evidence" value="ECO:0007669"/>
    <property type="project" value="InterPro"/>
</dbReference>
<dbReference type="PANTHER" id="PTHR30531:SF12">
    <property type="entry name" value="FLAGELLAR BIOSYNTHETIC PROTEIN FLHB"/>
    <property type="match status" value="1"/>
</dbReference>
<comment type="similarity">
    <text evidence="2 12">Belongs to the type III secretion exporter family.</text>
</comment>
<dbReference type="RefSeq" id="WP_179236297.1">
    <property type="nucleotide sequence ID" value="NZ_JACBNQ010000001.1"/>
</dbReference>
<evidence type="ECO:0000256" key="7">
    <source>
        <dbReference type="ARBA" id="ARBA00022795"/>
    </source>
</evidence>
<keyword evidence="14" id="KW-0969">Cilium</keyword>
<keyword evidence="15" id="KW-1185">Reference proteome</keyword>
<evidence type="ECO:0000256" key="12">
    <source>
        <dbReference type="RuleBase" id="RU364091"/>
    </source>
</evidence>
<dbReference type="InterPro" id="IPR006136">
    <property type="entry name" value="FlhB"/>
</dbReference>
<evidence type="ECO:0000256" key="3">
    <source>
        <dbReference type="ARBA" id="ARBA00021622"/>
    </source>
</evidence>
<proteinExistence type="inferred from homology"/>
<dbReference type="EMBL" id="JACBNQ010000001">
    <property type="protein sequence ID" value="NYB72609.1"/>
    <property type="molecule type" value="Genomic_DNA"/>
</dbReference>
<keyword evidence="11 12" id="KW-1006">Bacterial flagellum protein export</keyword>
<comment type="subcellular location">
    <subcellularLocation>
        <location evidence="1">Cell membrane</location>
        <topology evidence="1">Multi-pass membrane protein</topology>
    </subcellularLocation>
</comment>
<organism evidence="14 15">
    <name type="scientific">Sedimentibacter hydroxybenzoicus DSM 7310</name>
    <dbReference type="NCBI Taxonomy" id="1123245"/>
    <lineage>
        <taxon>Bacteria</taxon>
        <taxon>Bacillati</taxon>
        <taxon>Bacillota</taxon>
        <taxon>Tissierellia</taxon>
        <taxon>Sedimentibacter</taxon>
    </lineage>
</organism>
<evidence type="ECO:0000256" key="6">
    <source>
        <dbReference type="ARBA" id="ARBA00022692"/>
    </source>
</evidence>
<evidence type="ECO:0000256" key="1">
    <source>
        <dbReference type="ARBA" id="ARBA00004651"/>
    </source>
</evidence>
<feature type="transmembrane region" description="Helical" evidence="12">
    <location>
        <begin position="183"/>
        <end position="212"/>
    </location>
</feature>
<dbReference type="PRINTS" id="PR00950">
    <property type="entry name" value="TYPE3IMSPROT"/>
</dbReference>
<name>A0A974GUV0_SEDHY</name>
<evidence type="ECO:0000256" key="5">
    <source>
        <dbReference type="ARBA" id="ARBA00022475"/>
    </source>
</evidence>
<accession>A0A974GUV0</accession>
<keyword evidence="7 12" id="KW-1005">Bacterial flagellum biogenesis</keyword>
<dbReference type="InterPro" id="IPR006135">
    <property type="entry name" value="T3SS_substrate_exporter"/>
</dbReference>
<dbReference type="FunFam" id="3.40.1690.10:FF:000001">
    <property type="entry name" value="Flagellar biosynthetic protein FlhB"/>
    <property type="match status" value="1"/>
</dbReference>